<proteinExistence type="predicted"/>
<dbReference type="AlphaFoldDB" id="G2Q615"/>
<dbReference type="GeneID" id="11512794"/>
<dbReference type="eggNOG" id="ENOG502QT17">
    <property type="taxonomic scope" value="Eukaryota"/>
</dbReference>
<dbReference type="PANTHER" id="PTHR43135:SF3">
    <property type="entry name" value="ALPHA-D-RIBOSE 1-METHYLPHOSPHONATE 5-TRIPHOSPHATE DIPHOSPHATASE"/>
    <property type="match status" value="1"/>
</dbReference>
<accession>G2Q615</accession>
<dbReference type="KEGG" id="mtm:MYCTH_2297532"/>
<feature type="domain" description="Amidohydrolase-related" evidence="2">
    <location>
        <begin position="69"/>
        <end position="435"/>
    </location>
</feature>
<dbReference type="VEuPathDB" id="FungiDB:MYCTH_2297532"/>
<feature type="region of interest" description="Disordered" evidence="1">
    <location>
        <begin position="485"/>
        <end position="529"/>
    </location>
</feature>
<dbReference type="EMBL" id="CP003002">
    <property type="protein sequence ID" value="AEO54692.1"/>
    <property type="molecule type" value="Genomic_DNA"/>
</dbReference>
<evidence type="ECO:0000259" key="2">
    <source>
        <dbReference type="Pfam" id="PF01979"/>
    </source>
</evidence>
<dbReference type="Pfam" id="PF01979">
    <property type="entry name" value="Amidohydro_1"/>
    <property type="match status" value="1"/>
</dbReference>
<protein>
    <recommendedName>
        <fullName evidence="2">Amidohydrolase-related domain-containing protein</fullName>
    </recommendedName>
</protein>
<dbReference type="GO" id="GO:0016810">
    <property type="term" value="F:hydrolase activity, acting on carbon-nitrogen (but not peptide) bonds"/>
    <property type="evidence" value="ECO:0007669"/>
    <property type="project" value="InterPro"/>
</dbReference>
<dbReference type="InterPro" id="IPR057744">
    <property type="entry name" value="OTAase-like"/>
</dbReference>
<gene>
    <name evidence="3" type="ORF">MYCTH_2297532</name>
</gene>
<dbReference type="Gene3D" id="3.20.20.140">
    <property type="entry name" value="Metal-dependent hydrolases"/>
    <property type="match status" value="1"/>
</dbReference>
<evidence type="ECO:0000256" key="1">
    <source>
        <dbReference type="SAM" id="MobiDB-lite"/>
    </source>
</evidence>
<dbReference type="STRING" id="573729.G2Q615"/>
<name>G2Q615_THET4</name>
<dbReference type="HOGENOM" id="CLU_023620_1_1_1"/>
<feature type="region of interest" description="Disordered" evidence="1">
    <location>
        <begin position="447"/>
        <end position="468"/>
    </location>
</feature>
<feature type="compositionally biased region" description="Low complexity" evidence="1">
    <location>
        <begin position="485"/>
        <end position="499"/>
    </location>
</feature>
<evidence type="ECO:0000313" key="4">
    <source>
        <dbReference type="Proteomes" id="UP000007322"/>
    </source>
</evidence>
<dbReference type="CDD" id="cd01299">
    <property type="entry name" value="Met_dep_hydrolase_A"/>
    <property type="match status" value="1"/>
</dbReference>
<dbReference type="OrthoDB" id="5595695at2759"/>
<dbReference type="SUPFAM" id="SSF51338">
    <property type="entry name" value="Composite domain of metallo-dependent hydrolases"/>
    <property type="match status" value="1"/>
</dbReference>
<dbReference type="RefSeq" id="XP_003659937.1">
    <property type="nucleotide sequence ID" value="XM_003659889.1"/>
</dbReference>
<dbReference type="Proteomes" id="UP000007322">
    <property type="component" value="Chromosome 1"/>
</dbReference>
<evidence type="ECO:0000313" key="3">
    <source>
        <dbReference type="EMBL" id="AEO54692.1"/>
    </source>
</evidence>
<dbReference type="InterPro" id="IPR051781">
    <property type="entry name" value="Metallo-dep_Hydrolase"/>
</dbReference>
<dbReference type="InterPro" id="IPR011059">
    <property type="entry name" value="Metal-dep_hydrolase_composite"/>
</dbReference>
<dbReference type="InterPro" id="IPR006680">
    <property type="entry name" value="Amidohydro-rel"/>
</dbReference>
<reference evidence="3 4" key="1">
    <citation type="journal article" date="2011" name="Nat. Biotechnol.">
        <title>Comparative genomic analysis of the thermophilic biomass-degrading fungi Myceliophthora thermophila and Thielavia terrestris.</title>
        <authorList>
            <person name="Berka R.M."/>
            <person name="Grigoriev I.V."/>
            <person name="Otillar R."/>
            <person name="Salamov A."/>
            <person name="Grimwood J."/>
            <person name="Reid I."/>
            <person name="Ishmael N."/>
            <person name="John T."/>
            <person name="Darmond C."/>
            <person name="Moisan M.-C."/>
            <person name="Henrissat B."/>
            <person name="Coutinho P.M."/>
            <person name="Lombard V."/>
            <person name="Natvig D.O."/>
            <person name="Lindquist E."/>
            <person name="Schmutz J."/>
            <person name="Lucas S."/>
            <person name="Harris P."/>
            <person name="Powlowski J."/>
            <person name="Bellemare A."/>
            <person name="Taylor D."/>
            <person name="Butler G."/>
            <person name="de Vries R.P."/>
            <person name="Allijn I.E."/>
            <person name="van den Brink J."/>
            <person name="Ushinsky S."/>
            <person name="Storms R."/>
            <person name="Powell A.J."/>
            <person name="Paulsen I.T."/>
            <person name="Elbourne L.D.H."/>
            <person name="Baker S.E."/>
            <person name="Magnuson J."/>
            <person name="LaBoissiere S."/>
            <person name="Clutterbuck A.J."/>
            <person name="Martinez D."/>
            <person name="Wogulis M."/>
            <person name="de Leon A.L."/>
            <person name="Rey M.W."/>
            <person name="Tsang A."/>
        </authorList>
    </citation>
    <scope>NUCLEOTIDE SEQUENCE [LARGE SCALE GENOMIC DNA]</scope>
    <source>
        <strain evidence="4">ATCC 42464 / BCRC 31852 / DSM 1799</strain>
    </source>
</reference>
<dbReference type="Gene3D" id="2.30.40.10">
    <property type="entry name" value="Urease, subunit C, domain 1"/>
    <property type="match status" value="1"/>
</dbReference>
<dbReference type="SUPFAM" id="SSF51556">
    <property type="entry name" value="Metallo-dependent hydrolases"/>
    <property type="match status" value="1"/>
</dbReference>
<feature type="compositionally biased region" description="Acidic residues" evidence="1">
    <location>
        <begin position="454"/>
        <end position="463"/>
    </location>
</feature>
<dbReference type="PANTHER" id="PTHR43135">
    <property type="entry name" value="ALPHA-D-RIBOSE 1-METHYLPHOSPHONATE 5-TRIPHOSPHATE DIPHOSPHATASE"/>
    <property type="match status" value="1"/>
</dbReference>
<dbReference type="InParanoid" id="G2Q615"/>
<dbReference type="OMA" id="IPHGQNA"/>
<keyword evidence="4" id="KW-1185">Reference proteome</keyword>
<dbReference type="InterPro" id="IPR032466">
    <property type="entry name" value="Metal_Hydrolase"/>
</dbReference>
<organism evidence="3 4">
    <name type="scientific">Thermothelomyces thermophilus (strain ATCC 42464 / BCRC 31852 / DSM 1799)</name>
    <name type="common">Sporotrichum thermophile</name>
    <dbReference type="NCBI Taxonomy" id="573729"/>
    <lineage>
        <taxon>Eukaryota</taxon>
        <taxon>Fungi</taxon>
        <taxon>Dikarya</taxon>
        <taxon>Ascomycota</taxon>
        <taxon>Pezizomycotina</taxon>
        <taxon>Sordariomycetes</taxon>
        <taxon>Sordariomycetidae</taxon>
        <taxon>Sordariales</taxon>
        <taxon>Chaetomiaceae</taxon>
        <taxon>Thermothelomyces</taxon>
    </lineage>
</organism>
<sequence>MPPNNDPNSRETLAVHTSLLFDPIQKSFLKNVSVEVNTKTGAIARLYQRDSSHLPGPLSEHDIDLRGKVVLPGFVDSHTHIFLHSDKERLHSHQMRDESPVERTVRAVNHARAALLAGYTTYRDLGTEALGNADANLRDCINRGLTPGPRLLVATEALASNGSYEIRTENRLARGSAVGLTLPRASDPADGVWAVRAAVRRRVGEGADVIKFYADYRRRVMRFPPDTEGPGGRLLFPPDRRERNPALPLYSQEEMDAIVAEARLADVPVAAHAAETSTALMAVRAGVTTVEHIFADTSRCRDEMVAEMAGRGTIWVPTLSTAEEGFDEHKFECCKRAVKEAFDRGVRLAAGADTGVFNHGRNCREMEIMIEAGIPVEDVLVAGTYTGWHACGGDASGFRFGWWDEGNRADIVALDADPREDPKAFRKVSFVMKDGLVWKRDGRPVDAFPATQWPEEEAAESAEESGTLREPAAIPLRSALCAASTASPSAPSFGGPTPATSSIKGSRDPTPAATSDVGWETDSFDVNLG</sequence>